<dbReference type="InterPro" id="IPR001537">
    <property type="entry name" value="SpoU_MeTrfase"/>
</dbReference>
<evidence type="ECO:0000313" key="6">
    <source>
        <dbReference type="Proteomes" id="UP000290942"/>
    </source>
</evidence>
<name>A0A449A884_9BACT</name>
<evidence type="ECO:0000313" key="5">
    <source>
        <dbReference type="EMBL" id="VEU60434.1"/>
    </source>
</evidence>
<dbReference type="InterPro" id="IPR029028">
    <property type="entry name" value="Alpha/beta_knot_MTases"/>
</dbReference>
<keyword evidence="3 5" id="KW-0808">Transferase</keyword>
<dbReference type="EC" id="2.1.1.-" evidence="5"/>
<evidence type="ECO:0000259" key="4">
    <source>
        <dbReference type="SMART" id="SM00967"/>
    </source>
</evidence>
<keyword evidence="2 5" id="KW-0489">Methyltransferase</keyword>
<evidence type="ECO:0000256" key="2">
    <source>
        <dbReference type="ARBA" id="ARBA00022603"/>
    </source>
</evidence>
<dbReference type="SMART" id="SM00967">
    <property type="entry name" value="SpoU_sub_bind"/>
    <property type="match status" value="1"/>
</dbReference>
<dbReference type="PANTHER" id="PTHR46429">
    <property type="entry name" value="23S RRNA (GUANOSINE-2'-O-)-METHYLTRANSFERASE RLMB"/>
    <property type="match status" value="1"/>
</dbReference>
<evidence type="ECO:0000256" key="1">
    <source>
        <dbReference type="ARBA" id="ARBA00007228"/>
    </source>
</evidence>
<reference evidence="5 6" key="1">
    <citation type="submission" date="2019-01" db="EMBL/GenBank/DDBJ databases">
        <authorList>
            <consortium name="Pathogen Informatics"/>
        </authorList>
    </citation>
    <scope>NUCLEOTIDE SEQUENCE [LARGE SCALE GENOMIC DNA]</scope>
    <source>
        <strain evidence="5 6">NCTC10122</strain>
    </source>
</reference>
<dbReference type="GO" id="GO:0006396">
    <property type="term" value="P:RNA processing"/>
    <property type="evidence" value="ECO:0007669"/>
    <property type="project" value="InterPro"/>
</dbReference>
<dbReference type="PANTHER" id="PTHR46429:SF1">
    <property type="entry name" value="23S RRNA (GUANOSINE-2'-O-)-METHYLTRANSFERASE RLMB"/>
    <property type="match status" value="1"/>
</dbReference>
<organism evidence="5 6">
    <name type="scientific">Mycoplasmopsis bovigenitalium</name>
    <dbReference type="NCBI Taxonomy" id="2112"/>
    <lineage>
        <taxon>Bacteria</taxon>
        <taxon>Bacillati</taxon>
        <taxon>Mycoplasmatota</taxon>
        <taxon>Mycoplasmoidales</taxon>
        <taxon>Metamycoplasmataceae</taxon>
        <taxon>Mycoplasmopsis</taxon>
    </lineage>
</organism>
<dbReference type="Gene3D" id="3.40.1280.10">
    <property type="match status" value="1"/>
</dbReference>
<gene>
    <name evidence="5" type="primary">spoU1_1</name>
    <name evidence="5" type="ORF">NCTC10122_00021</name>
</gene>
<comment type="similarity">
    <text evidence="1">Belongs to the class IV-like SAM-binding methyltransferase superfamily. RNA methyltransferase TrmH family.</text>
</comment>
<accession>A0A449A884</accession>
<feature type="domain" description="RNA 2-O ribose methyltransferase substrate binding" evidence="4">
    <location>
        <begin position="5"/>
        <end position="73"/>
    </location>
</feature>
<dbReference type="Proteomes" id="UP000290942">
    <property type="component" value="Chromosome"/>
</dbReference>
<dbReference type="GO" id="GO:0008173">
    <property type="term" value="F:RNA methyltransferase activity"/>
    <property type="evidence" value="ECO:0007669"/>
    <property type="project" value="InterPro"/>
</dbReference>
<dbReference type="EMBL" id="LR214970">
    <property type="protein sequence ID" value="VEU60434.1"/>
    <property type="molecule type" value="Genomic_DNA"/>
</dbReference>
<dbReference type="InterPro" id="IPR004441">
    <property type="entry name" value="rRNA_MeTrfase_TrmH"/>
</dbReference>
<proteinExistence type="inferred from homology"/>
<dbReference type="Pfam" id="PF08032">
    <property type="entry name" value="SpoU_sub_bind"/>
    <property type="match status" value="1"/>
</dbReference>
<dbReference type="InterPro" id="IPR029026">
    <property type="entry name" value="tRNA_m1G_MTases_N"/>
</dbReference>
<dbReference type="GO" id="GO:0003723">
    <property type="term" value="F:RNA binding"/>
    <property type="evidence" value="ECO:0007669"/>
    <property type="project" value="InterPro"/>
</dbReference>
<dbReference type="NCBIfam" id="TIGR00186">
    <property type="entry name" value="rRNA_methyl_3"/>
    <property type="match status" value="1"/>
</dbReference>
<dbReference type="GO" id="GO:0032259">
    <property type="term" value="P:methylation"/>
    <property type="evidence" value="ECO:0007669"/>
    <property type="project" value="UniProtKB-KW"/>
</dbReference>
<dbReference type="Pfam" id="PF00588">
    <property type="entry name" value="SpoU_methylase"/>
    <property type="match status" value="1"/>
</dbReference>
<dbReference type="AlphaFoldDB" id="A0A449A884"/>
<protein>
    <submittedName>
        <fullName evidence="5">tRNA/rRNA methylase</fullName>
        <ecNumber evidence="5">2.1.1.-</ecNumber>
    </submittedName>
</protein>
<evidence type="ECO:0000256" key="3">
    <source>
        <dbReference type="ARBA" id="ARBA00022679"/>
    </source>
</evidence>
<dbReference type="InterPro" id="IPR013123">
    <property type="entry name" value="SpoU_subst-bd"/>
</dbReference>
<sequence>MEKLMLWGKNSVLDAINSKLPIEVIYVNSVKSSQLITNQTKTRVIVEDNSFFNSITSENHQGIIAVLKDFPIYDLDILKKDKPQNILILDHIQDPHNLGAIMRSANVFGIKHIILTKERSVGITSTVLKISSGGFINIKIIKVNNLVASLKKLKNMGYWIYASELNKEAVSFDSIEYNKPAALIIGNESSGVSKPVLNESDVKIYIPQRGTVQSLNASVAAGLLLYKLTKE</sequence>
<dbReference type="RefSeq" id="WP_129687391.1">
    <property type="nucleotide sequence ID" value="NZ_LR214970.1"/>
</dbReference>
<dbReference type="SUPFAM" id="SSF75217">
    <property type="entry name" value="alpha/beta knot"/>
    <property type="match status" value="1"/>
</dbReference>
<dbReference type="GO" id="GO:0005829">
    <property type="term" value="C:cytosol"/>
    <property type="evidence" value="ECO:0007669"/>
    <property type="project" value="TreeGrafter"/>
</dbReference>
<dbReference type="CDD" id="cd18103">
    <property type="entry name" value="SpoU-like_RlmB"/>
    <property type="match status" value="1"/>
</dbReference>